<dbReference type="PROSITE" id="PS50297">
    <property type="entry name" value="ANK_REP_REGION"/>
    <property type="match status" value="2"/>
</dbReference>
<dbReference type="Pfam" id="PF12796">
    <property type="entry name" value="Ank_2"/>
    <property type="match status" value="2"/>
</dbReference>
<feature type="region of interest" description="Disordered" evidence="10">
    <location>
        <begin position="1234"/>
        <end position="1325"/>
    </location>
</feature>
<dbReference type="NCBIfam" id="TIGR00486">
    <property type="entry name" value="YbgI_SA1388"/>
    <property type="match status" value="1"/>
</dbReference>
<protein>
    <recommendedName>
        <fullName evidence="3">NIF3-like protein 1</fullName>
    </recommendedName>
</protein>
<dbReference type="InterPro" id="IPR002678">
    <property type="entry name" value="DUF34/NIF3"/>
</dbReference>
<organism evidence="13 14">
    <name type="scientific">Pocillopora meandrina</name>
    <dbReference type="NCBI Taxonomy" id="46732"/>
    <lineage>
        <taxon>Eukaryota</taxon>
        <taxon>Metazoa</taxon>
        <taxon>Cnidaria</taxon>
        <taxon>Anthozoa</taxon>
        <taxon>Hexacorallia</taxon>
        <taxon>Scleractinia</taxon>
        <taxon>Astrocoeniina</taxon>
        <taxon>Pocilloporidae</taxon>
        <taxon>Pocillopora</taxon>
    </lineage>
</organism>
<keyword evidence="9" id="KW-0175">Coiled coil</keyword>
<comment type="similarity">
    <text evidence="2">Belongs to the GTP cyclohydrolase I type 2/NIF3 family.</text>
</comment>
<keyword evidence="14" id="KW-1185">Reference proteome</keyword>
<evidence type="ECO:0000256" key="11">
    <source>
        <dbReference type="SAM" id="Phobius"/>
    </source>
</evidence>
<evidence type="ECO:0000256" key="9">
    <source>
        <dbReference type="SAM" id="Coils"/>
    </source>
</evidence>
<keyword evidence="6 11" id="KW-0472">Membrane</keyword>
<proteinExistence type="inferred from homology"/>
<evidence type="ECO:0000256" key="8">
    <source>
        <dbReference type="PROSITE-ProRule" id="PRU00023"/>
    </source>
</evidence>
<dbReference type="GO" id="GO:0046872">
    <property type="term" value="F:metal ion binding"/>
    <property type="evidence" value="ECO:0007669"/>
    <property type="project" value="UniProtKB-KW"/>
</dbReference>
<evidence type="ECO:0000313" key="14">
    <source>
        <dbReference type="Proteomes" id="UP001159428"/>
    </source>
</evidence>
<feature type="binding site" evidence="7">
    <location>
        <position position="133"/>
    </location>
    <ligand>
        <name>a divalent metal cation</name>
        <dbReference type="ChEBI" id="CHEBI:60240"/>
        <label>1</label>
    </ligand>
</feature>
<evidence type="ECO:0000256" key="4">
    <source>
        <dbReference type="ARBA" id="ARBA00022692"/>
    </source>
</evidence>
<feature type="compositionally biased region" description="Basic residues" evidence="10">
    <location>
        <begin position="1267"/>
        <end position="1277"/>
    </location>
</feature>
<accession>A0AAU9XKK7</accession>
<dbReference type="PROSITE" id="PS50088">
    <property type="entry name" value="ANK_REPEAT"/>
    <property type="match status" value="4"/>
</dbReference>
<reference evidence="13 14" key="1">
    <citation type="submission" date="2022-05" db="EMBL/GenBank/DDBJ databases">
        <authorList>
            <consortium name="Genoscope - CEA"/>
            <person name="William W."/>
        </authorList>
    </citation>
    <scope>NUCLEOTIDE SEQUENCE [LARGE SCALE GENOMIC DNA]</scope>
</reference>
<dbReference type="SUPFAM" id="SSF48403">
    <property type="entry name" value="Ankyrin repeat"/>
    <property type="match status" value="1"/>
</dbReference>
<dbReference type="Gene3D" id="1.10.287.70">
    <property type="match status" value="1"/>
</dbReference>
<comment type="caution">
    <text evidence="13">The sequence shown here is derived from an EMBL/GenBank/DDBJ whole genome shotgun (WGS) entry which is preliminary data.</text>
</comment>
<feature type="repeat" description="ANK" evidence="8">
    <location>
        <begin position="610"/>
        <end position="642"/>
    </location>
</feature>
<dbReference type="Proteomes" id="UP001159428">
    <property type="component" value="Unassembled WGS sequence"/>
</dbReference>
<feature type="coiled-coil region" evidence="9">
    <location>
        <begin position="1184"/>
        <end position="1229"/>
    </location>
</feature>
<evidence type="ECO:0000256" key="1">
    <source>
        <dbReference type="ARBA" id="ARBA00004141"/>
    </source>
</evidence>
<dbReference type="InterPro" id="IPR036069">
    <property type="entry name" value="DUF34/NIF3_sf"/>
</dbReference>
<feature type="repeat" description="ANK" evidence="8">
    <location>
        <begin position="577"/>
        <end position="609"/>
    </location>
</feature>
<comment type="subcellular location">
    <subcellularLocation>
        <location evidence="1">Membrane</location>
        <topology evidence="1">Multi-pass membrane protein</topology>
    </subcellularLocation>
</comment>
<dbReference type="EMBL" id="CALNXJ010000049">
    <property type="protein sequence ID" value="CAH3151390.1"/>
    <property type="molecule type" value="Genomic_DNA"/>
</dbReference>
<evidence type="ECO:0000313" key="13">
    <source>
        <dbReference type="EMBL" id="CAH3151390.1"/>
    </source>
</evidence>
<keyword evidence="7" id="KW-0479">Metal-binding</keyword>
<sequence length="1325" mass="150607">MIFLITRSSIFSRRILSSISLSRSRYYSSMDLKDVVKKLHEFAPLQLAEEWDNVGLLVEPSQPHFVKSLLLTNDLTEKVVQEAIEKGVNMVISYHPPIFKPLKRLTSKTFKERIIVKMIENKIAVYSPHTAFDAVKNGVNDWLASGLGSAKVEPLQCSKGSGSCQYKVLTSMLTNQEAESLLKLQDTLKGLDGVERIEVEAVTKPETISLHCTETGLVNAFQMLTSQFPETVGKTEVMPLAQIPLLGTGQGRLCTLQTPVTLSELINRIKNHLNLKHVRLAAAHLGMPELADPQQSRVQTIAICAGSGAGLLQGTKADVYLTGEMSHHEVLEAVSNGVHVVLCEHSNTERGFLLEFKTKLNGLLEEKVNVLVSSYDADPLQEKSCRTDELIMARNGKVHPVISANNDQDYRRECVELKGMNHVTKSRKRTSTASSENWQKVSKEVMAFSRWKGYTRSMRSLAGEKNSSALNNNNRATRVYSRSSSYKDREMNCVLDSDVEDLGNERLSMYDTNAYMKPMPAVNQGEPTHPSIAASRALIIYFAKLAKQSIETEQELDFEFIEGLLGEGADINFTDRHGQSVMHEVARIWHVDVARFVLENGGDVNKTDEFGRTPLHIAASIDYPEMVEFLVTSKADLHAITFGELQTPTHYAAKNDASKALRMLLKLGGRMDDTDYKRRTPLLVAAELDRSETAKYLIDQGAAAGVQDSAGSSVMSFMISKMPPVAKGALDQFHTTDRGNRRQYFYLNHLEPYLPDENGAYVSCARSPLHCVVYYKQMELIMHPVFKRLLDVKWDQFGWRGTIKNIFVHAFFVLVWTALGVTLHFGDDSITNYYKPPRDYIWRIVLESLACCMTLYFICLEFQEISASKKSHRNWKRWRIDELEKDLQFSHPRWPEERKYLEMERNDILDSGISYFNDAWNYFDWVTYGWILGIIVTRIFAVVLASDVARSLHPKVFAIALIFIWLRLMKVFRAFITLGPFIVMIGHIIDDTLKFGFLYFILYVPYVCAFWMTFGGAENAAVMRANGLDGDGWENFNDLMYSVWQLTVVGNYPWDSLLVVDRLMAQILCGTYLAVSAIVMINLFIALMSDTFQRVYDNAKANAAMQRASTILTMEENMGDKTRERYRRLIHERFSPEEMYYDDDSTQPGSGELERMTHQIKDVVDEVFEMLQPLNRNGSGKTADKSTKREIERLRSDLAEVSNRHEQTVKEMRNEVAEMKALLIRVLERGSVPSLPSVRSLHDQTQIPERHSPNEARNPSKRSASNRSHRKRHRRQHSFPSDDEVDHRDYQGLPLTDDIGGDANELPSVRVLTTRATARKQQRDE</sequence>
<feature type="transmembrane region" description="Helical" evidence="11">
    <location>
        <begin position="1063"/>
        <end position="1087"/>
    </location>
</feature>
<dbReference type="PANTHER" id="PTHR13799:SF13">
    <property type="entry name" value="NIF3-LIKE PROTEIN 1"/>
    <property type="match status" value="1"/>
</dbReference>
<feature type="binding site" evidence="7">
    <location>
        <position position="345"/>
    </location>
    <ligand>
        <name>a divalent metal cation</name>
        <dbReference type="ChEBI" id="CHEBI:60240"/>
        <label>1</label>
    </ligand>
</feature>
<keyword evidence="4 11" id="KW-0812">Transmembrane</keyword>
<dbReference type="InterPro" id="IPR036770">
    <property type="entry name" value="Ankyrin_rpt-contain_sf"/>
</dbReference>
<dbReference type="GO" id="GO:0005216">
    <property type="term" value="F:monoatomic ion channel activity"/>
    <property type="evidence" value="ECO:0007669"/>
    <property type="project" value="InterPro"/>
</dbReference>
<evidence type="ECO:0000256" key="5">
    <source>
        <dbReference type="ARBA" id="ARBA00022989"/>
    </source>
</evidence>
<dbReference type="Gene3D" id="1.25.40.20">
    <property type="entry name" value="Ankyrin repeat-containing domain"/>
    <property type="match status" value="2"/>
</dbReference>
<feature type="repeat" description="ANK" evidence="8">
    <location>
        <begin position="644"/>
        <end position="676"/>
    </location>
</feature>
<evidence type="ECO:0000256" key="6">
    <source>
        <dbReference type="ARBA" id="ARBA00023136"/>
    </source>
</evidence>
<dbReference type="Pfam" id="PF01784">
    <property type="entry name" value="DUF34_NIF3"/>
    <property type="match status" value="1"/>
</dbReference>
<feature type="transmembrane region" description="Helical" evidence="11">
    <location>
        <begin position="995"/>
        <end position="1014"/>
    </location>
</feature>
<dbReference type="GO" id="GO:0016020">
    <property type="term" value="C:membrane"/>
    <property type="evidence" value="ECO:0007669"/>
    <property type="project" value="UniProtKB-SubCell"/>
</dbReference>
<dbReference type="SMART" id="SM00248">
    <property type="entry name" value="ANK"/>
    <property type="match status" value="4"/>
</dbReference>
<evidence type="ECO:0000256" key="10">
    <source>
        <dbReference type="SAM" id="MobiDB-lite"/>
    </source>
</evidence>
<feature type="repeat" description="ANK" evidence="8">
    <location>
        <begin position="677"/>
        <end position="709"/>
    </location>
</feature>
<name>A0AAU9XKK7_9CNID</name>
<feature type="transmembrane region" description="Helical" evidence="11">
    <location>
        <begin position="957"/>
        <end position="983"/>
    </location>
</feature>
<feature type="transmembrane region" description="Helical" evidence="11">
    <location>
        <begin position="925"/>
        <end position="945"/>
    </location>
</feature>
<keyword evidence="8" id="KW-0040">ANK repeat</keyword>
<dbReference type="PANTHER" id="PTHR13799">
    <property type="entry name" value="NGG1 INTERACTING FACTOR 3"/>
    <property type="match status" value="1"/>
</dbReference>
<evidence type="ECO:0000256" key="3">
    <source>
        <dbReference type="ARBA" id="ARBA00019069"/>
    </source>
</evidence>
<keyword evidence="5 11" id="KW-1133">Transmembrane helix</keyword>
<dbReference type="InterPro" id="IPR005821">
    <property type="entry name" value="Ion_trans_dom"/>
</dbReference>
<feature type="binding site" evidence="7">
    <location>
        <position position="349"/>
    </location>
    <ligand>
        <name>a divalent metal cation</name>
        <dbReference type="ChEBI" id="CHEBI:60240"/>
        <label>1</label>
    </ligand>
</feature>
<feature type="binding site" evidence="7">
    <location>
        <position position="95"/>
    </location>
    <ligand>
        <name>a divalent metal cation</name>
        <dbReference type="ChEBI" id="CHEBI:60240"/>
        <label>1</label>
    </ligand>
</feature>
<dbReference type="InterPro" id="IPR002110">
    <property type="entry name" value="Ankyrin_rpt"/>
</dbReference>
<gene>
    <name evidence="13" type="ORF">PMEA_00025173</name>
</gene>
<dbReference type="GO" id="GO:0005739">
    <property type="term" value="C:mitochondrion"/>
    <property type="evidence" value="ECO:0007669"/>
    <property type="project" value="TreeGrafter"/>
</dbReference>
<evidence type="ECO:0000259" key="12">
    <source>
        <dbReference type="Pfam" id="PF00520"/>
    </source>
</evidence>
<feature type="transmembrane region" description="Helical" evidence="11">
    <location>
        <begin position="806"/>
        <end position="825"/>
    </location>
</feature>
<evidence type="ECO:0000256" key="2">
    <source>
        <dbReference type="ARBA" id="ARBA00006964"/>
    </source>
</evidence>
<dbReference type="FunFam" id="3.40.1390.30:FF:000001">
    <property type="entry name" value="GTP cyclohydrolase 1 type 2"/>
    <property type="match status" value="1"/>
</dbReference>
<feature type="domain" description="Ion transport" evidence="12">
    <location>
        <begin position="912"/>
        <end position="1099"/>
    </location>
</feature>
<dbReference type="Pfam" id="PF00520">
    <property type="entry name" value="Ion_trans"/>
    <property type="match status" value="1"/>
</dbReference>
<dbReference type="Gene3D" id="3.40.1390.30">
    <property type="entry name" value="NIF3 (NGG1p interacting factor 3)-like"/>
    <property type="match status" value="2"/>
</dbReference>
<dbReference type="SUPFAM" id="SSF102705">
    <property type="entry name" value="NIF3 (NGG1p interacting factor 3)-like"/>
    <property type="match status" value="1"/>
</dbReference>
<evidence type="ECO:0000256" key="7">
    <source>
        <dbReference type="PIRSR" id="PIRSR602678-1"/>
    </source>
</evidence>